<proteinExistence type="predicted"/>
<organism evidence="1 2">
    <name type="scientific">Bradyrhizobium frederickii</name>
    <dbReference type="NCBI Taxonomy" id="2560054"/>
    <lineage>
        <taxon>Bacteria</taxon>
        <taxon>Pseudomonadati</taxon>
        <taxon>Pseudomonadota</taxon>
        <taxon>Alphaproteobacteria</taxon>
        <taxon>Hyphomicrobiales</taxon>
        <taxon>Nitrobacteraceae</taxon>
        <taxon>Bradyrhizobium</taxon>
    </lineage>
</organism>
<reference evidence="1 2" key="1">
    <citation type="submission" date="2019-03" db="EMBL/GenBank/DDBJ databases">
        <title>Bradyrhizobium strains diversity isolated from Chamaecrista fasciculata.</title>
        <authorList>
            <person name="Urquiaga M.C.O."/>
            <person name="Hungria M."/>
            <person name="Delamuta J.R.M."/>
        </authorList>
    </citation>
    <scope>NUCLEOTIDE SEQUENCE [LARGE SCALE GENOMIC DNA]</scope>
    <source>
        <strain evidence="1 2">CNPSo 3424</strain>
    </source>
</reference>
<dbReference type="OrthoDB" id="8441877at2"/>
<accession>A0A4Y9KQ32</accession>
<dbReference type="AlphaFoldDB" id="A0A4Y9KQ32"/>
<evidence type="ECO:0000313" key="2">
    <source>
        <dbReference type="Proteomes" id="UP000298225"/>
    </source>
</evidence>
<gene>
    <name evidence="1" type="ORF">E4K66_36005</name>
</gene>
<dbReference type="RefSeq" id="WP_126261420.1">
    <property type="nucleotide sequence ID" value="NZ_SPQU01000037.1"/>
</dbReference>
<keyword evidence="2" id="KW-1185">Reference proteome</keyword>
<protein>
    <submittedName>
        <fullName evidence="1">Uncharacterized protein</fullName>
    </submittedName>
</protein>
<name>A0A4Y9KQ32_9BRAD</name>
<dbReference type="Proteomes" id="UP000298225">
    <property type="component" value="Unassembled WGS sequence"/>
</dbReference>
<comment type="caution">
    <text evidence="1">The sequence shown here is derived from an EMBL/GenBank/DDBJ whole genome shotgun (WGS) entry which is preliminary data.</text>
</comment>
<sequence>MTDKRPEMDKDSIMGAIMKGDIVGIRDARLKQIIHDIAEWARRRWTAEDSPNLVTYEIIELAYSYPKRAHDLIESMRALMQADRVVPAVILARALVETIAMGRYFIDKMEKSLADGDFSRLEAQFFRFYAGSKLGDAKIKSIHVNDALRELEATDVDYVSYLVNKYPFLWSMSGPNPSEAFKGEGSLLQTYDKLSEISHPNGLGTQYLYPAADAPDNSEVMAFYRYMTGVAIWQAHHLLAALDRMNTFPDRFVAKFPNRTGFSDDNPLRNSSG</sequence>
<dbReference type="EMBL" id="SPQU01000037">
    <property type="protein sequence ID" value="TFV30236.1"/>
    <property type="molecule type" value="Genomic_DNA"/>
</dbReference>
<evidence type="ECO:0000313" key="1">
    <source>
        <dbReference type="EMBL" id="TFV30236.1"/>
    </source>
</evidence>